<name>A0A251XMR9_CLAMM</name>
<protein>
    <submittedName>
        <fullName evidence="7">Glucose-6-phosphate 3-dehydrogenase</fullName>
    </submittedName>
</protein>
<dbReference type="InterPro" id="IPR000683">
    <property type="entry name" value="Gfo/Idh/MocA-like_OxRdtase_N"/>
</dbReference>
<feature type="transmembrane region" description="Helical" evidence="4">
    <location>
        <begin position="430"/>
        <end position="450"/>
    </location>
</feature>
<keyword evidence="4" id="KW-0812">Transmembrane</keyword>
<dbReference type="EMBL" id="MDHH01000001">
    <property type="protein sequence ID" value="OUE04782.1"/>
    <property type="molecule type" value="Genomic_DNA"/>
</dbReference>
<accession>A0A251XMR9</accession>
<evidence type="ECO:0000259" key="5">
    <source>
        <dbReference type="Pfam" id="PF01408"/>
    </source>
</evidence>
<evidence type="ECO:0000256" key="2">
    <source>
        <dbReference type="ARBA" id="ARBA00023027"/>
    </source>
</evidence>
<keyword evidence="4" id="KW-1133">Transmembrane helix</keyword>
<dbReference type="GO" id="GO:0016491">
    <property type="term" value="F:oxidoreductase activity"/>
    <property type="evidence" value="ECO:0007669"/>
    <property type="project" value="UniProtKB-KW"/>
</dbReference>
<dbReference type="Proteomes" id="UP000195062">
    <property type="component" value="Unassembled WGS sequence"/>
</dbReference>
<dbReference type="InterPro" id="IPR050463">
    <property type="entry name" value="Gfo/Idh/MocA_oxidrdct_glycsds"/>
</dbReference>
<dbReference type="GO" id="GO:0000166">
    <property type="term" value="F:nucleotide binding"/>
    <property type="evidence" value="ECO:0007669"/>
    <property type="project" value="InterPro"/>
</dbReference>
<feature type="transmembrane region" description="Helical" evidence="4">
    <location>
        <begin position="456"/>
        <end position="474"/>
    </location>
</feature>
<gene>
    <name evidence="7" type="primary">ntdC</name>
    <name evidence="7" type="ORF">CMMCAS07_07525</name>
</gene>
<evidence type="ECO:0000313" key="8">
    <source>
        <dbReference type="Proteomes" id="UP000195062"/>
    </source>
</evidence>
<proteinExistence type="predicted"/>
<comment type="caution">
    <text evidence="7">The sequence shown here is derived from an EMBL/GenBank/DDBJ whole genome shotgun (WGS) entry which is preliminary data.</text>
</comment>
<evidence type="ECO:0000313" key="7">
    <source>
        <dbReference type="EMBL" id="OUE04782.1"/>
    </source>
</evidence>
<dbReference type="Pfam" id="PF22725">
    <property type="entry name" value="GFO_IDH_MocA_C3"/>
    <property type="match status" value="1"/>
</dbReference>
<evidence type="ECO:0000256" key="3">
    <source>
        <dbReference type="SAM" id="MobiDB-lite"/>
    </source>
</evidence>
<keyword evidence="2" id="KW-0520">NAD</keyword>
<dbReference type="AlphaFoldDB" id="A0A251XMR9"/>
<feature type="transmembrane region" description="Helical" evidence="4">
    <location>
        <begin position="591"/>
        <end position="618"/>
    </location>
</feature>
<feature type="compositionally biased region" description="Low complexity" evidence="3">
    <location>
        <begin position="271"/>
        <end position="371"/>
    </location>
</feature>
<feature type="compositionally biased region" description="Basic and acidic residues" evidence="3">
    <location>
        <begin position="393"/>
        <end position="404"/>
    </location>
</feature>
<dbReference type="Gene3D" id="3.30.360.10">
    <property type="entry name" value="Dihydrodipicolinate Reductase, domain 2"/>
    <property type="match status" value="1"/>
</dbReference>
<organism evidence="7 8">
    <name type="scientific">Clavibacter michiganensis subsp. michiganensis</name>
    <dbReference type="NCBI Taxonomy" id="33013"/>
    <lineage>
        <taxon>Bacteria</taxon>
        <taxon>Bacillati</taxon>
        <taxon>Actinomycetota</taxon>
        <taxon>Actinomycetes</taxon>
        <taxon>Micrococcales</taxon>
        <taxon>Microbacteriaceae</taxon>
        <taxon>Clavibacter</taxon>
    </lineage>
</organism>
<reference evidence="7 8" key="1">
    <citation type="submission" date="2016-08" db="EMBL/GenBank/DDBJ databases">
        <title>Genome sequence of Clavibacter michiganensis subsp. michiganensis strain CASJ007.</title>
        <authorList>
            <person name="Thapa S.P."/>
            <person name="Coaker G."/>
        </authorList>
    </citation>
    <scope>NUCLEOTIDE SEQUENCE [LARGE SCALE GENOMIC DNA]</scope>
    <source>
        <strain evidence="7">CASJ007</strain>
    </source>
</reference>
<sequence>MSDTQPAATPTETGGALGVAMIGHGFMGAAHSQAWRVAPAFFDLPLAPRMVSVVGRDRARTQESADRWGWDRAETDWRAAIERDDIDVVDICSPGSTHVEIAVAALEAGKHVLCEKPLANTVEEAEIMAAAAEKAAAKGIRAMVGFSYRRVPAITFARDLVAQGAIGELRQVRALYLQDWLTDAEGPMTWRLDKEAAGSGALGDIGAHIVDAVQFITGEQLDAVSGLLRTFVEERPLLAETRGLGGVASSERGQVTVDDAAYFTGKLAAARSPASRRPAWPPAARTRCGWSSADPTAPSPSTSSASTRSSCTTRPRRPTGWASAGSSSPSPSTRTPPRGGPPATASATSTRSPTRCATSFTTSPRAAAPAVVRRRAPCAARARRRGAQLGRRQRVEDGGSDRELTPPGARVPWTGRPGGGRVQARQERTLRAALSAFVCTLVTATLHAAAGGGIPHPLVLALALVLGVALCFGLGGRRVTLAHLVLAIGATQGVLHAAFTFGGSAIGSGPGPGSGMDMGGAASGAASASVGHSHAHAAADAARALAGPSAMAGMPADHDGAMLLAHVIAGLVSVCSLRAGADAIRRVVRALALRVGAAVGGAVGMLVGAAVALAAALAEPAAAPRPRRLATDLRPVRLESLLAARIRGRRGPPLAALAA</sequence>
<feature type="transmembrane region" description="Helical" evidence="4">
    <location>
        <begin position="561"/>
        <end position="579"/>
    </location>
</feature>
<feature type="region of interest" description="Disordered" evidence="3">
    <location>
        <begin position="271"/>
        <end position="423"/>
    </location>
</feature>
<dbReference type="Gene3D" id="3.40.50.720">
    <property type="entry name" value="NAD(P)-binding Rossmann-like Domain"/>
    <property type="match status" value="1"/>
</dbReference>
<dbReference type="InterPro" id="IPR055170">
    <property type="entry name" value="GFO_IDH_MocA-like_dom"/>
</dbReference>
<keyword evidence="8" id="KW-1185">Reference proteome</keyword>
<feature type="domain" description="GFO/IDH/MocA-like oxidoreductase" evidence="6">
    <location>
        <begin position="157"/>
        <end position="267"/>
    </location>
</feature>
<dbReference type="Pfam" id="PF01408">
    <property type="entry name" value="GFO_IDH_MocA"/>
    <property type="match status" value="1"/>
</dbReference>
<evidence type="ECO:0000256" key="4">
    <source>
        <dbReference type="SAM" id="Phobius"/>
    </source>
</evidence>
<keyword evidence="4" id="KW-0472">Membrane</keyword>
<evidence type="ECO:0000256" key="1">
    <source>
        <dbReference type="ARBA" id="ARBA00023002"/>
    </source>
</evidence>
<dbReference type="PANTHER" id="PTHR43818">
    <property type="entry name" value="BCDNA.GH03377"/>
    <property type="match status" value="1"/>
</dbReference>
<dbReference type="InterPro" id="IPR036291">
    <property type="entry name" value="NAD(P)-bd_dom_sf"/>
</dbReference>
<dbReference type="SUPFAM" id="SSF55347">
    <property type="entry name" value="Glyceraldehyde-3-phosphate dehydrogenase-like, C-terminal domain"/>
    <property type="match status" value="1"/>
</dbReference>
<evidence type="ECO:0000259" key="6">
    <source>
        <dbReference type="Pfam" id="PF22725"/>
    </source>
</evidence>
<feature type="compositionally biased region" description="Basic residues" evidence="3">
    <location>
        <begin position="372"/>
        <end position="386"/>
    </location>
</feature>
<dbReference type="SUPFAM" id="SSF51735">
    <property type="entry name" value="NAD(P)-binding Rossmann-fold domains"/>
    <property type="match status" value="1"/>
</dbReference>
<feature type="domain" description="Gfo/Idh/MocA-like oxidoreductase N-terminal" evidence="5">
    <location>
        <begin position="18"/>
        <end position="136"/>
    </location>
</feature>
<feature type="transmembrane region" description="Helical" evidence="4">
    <location>
        <begin position="481"/>
        <end position="506"/>
    </location>
</feature>
<dbReference type="PANTHER" id="PTHR43818:SF11">
    <property type="entry name" value="BCDNA.GH03377"/>
    <property type="match status" value="1"/>
</dbReference>
<keyword evidence="1" id="KW-0560">Oxidoreductase</keyword>